<keyword evidence="6" id="KW-1185">Reference proteome</keyword>
<sequence length="446" mass="47744">MAKSSTKSAKADKKQVKAKKQESSSESSSSSSESESSSSSSESESDSDSSDEEKEDKKESSDSDSSSDSESETEEKEEKKDDSSDSDSSSSDSDSSSSDSSSSDEEEEAPKKETKKVAKKETKKETKKEAKKEASSSSSSESDSDSSSSSSSSSSSDSDSSSDSESDSDSDAEEEEKDSKKRKVEESSEEAEESAEEPVAKKPKTNEEPATLFVGRLSWSIDDEWLRREFEPVGGVISARVIMERSTGKSRGYGYVDFDSKSAAEKALQEYQGKELDGRPINLDLSTGKPHASNPKTDRAKQYGDVPSAPSDTLFVGNLSFNAERDSLFNTFGEYGTVVSCRIPTHPDTQQPKGFGYVQFASVDEAKAALEALNGEYIDGRACRLDFSTPRDNSNAPRGGFGGNRGGRGGFGGNGGRGGFGGRERSTPPRSAPNSAEFKGTKKTFD</sequence>
<dbReference type="GO" id="GO:0003729">
    <property type="term" value="F:mRNA binding"/>
    <property type="evidence" value="ECO:0007669"/>
    <property type="project" value="TreeGrafter"/>
</dbReference>
<dbReference type="OrthoDB" id="439808at2759"/>
<feature type="compositionally biased region" description="Low complexity" evidence="3">
    <location>
        <begin position="24"/>
        <end position="42"/>
    </location>
</feature>
<feature type="compositionally biased region" description="Basic and acidic residues" evidence="3">
    <location>
        <begin position="109"/>
        <end position="134"/>
    </location>
</feature>
<dbReference type="RefSeq" id="XP_015466738.1">
    <property type="nucleotide sequence ID" value="XM_015612456.1"/>
</dbReference>
<feature type="compositionally biased region" description="Acidic residues" evidence="3">
    <location>
        <begin position="43"/>
        <end position="54"/>
    </location>
</feature>
<dbReference type="Gene3D" id="3.30.70.330">
    <property type="match status" value="2"/>
</dbReference>
<keyword evidence="1 2" id="KW-0694">RNA-binding</keyword>
<dbReference type="InterPro" id="IPR050502">
    <property type="entry name" value="Euk_RNA-bind_prot"/>
</dbReference>
<feature type="compositionally biased region" description="Basic and acidic residues" evidence="3">
    <location>
        <begin position="198"/>
        <end position="207"/>
    </location>
</feature>
<evidence type="ECO:0000313" key="5">
    <source>
        <dbReference type="EMBL" id="KSA00636.1"/>
    </source>
</evidence>
<evidence type="ECO:0000256" key="2">
    <source>
        <dbReference type="PROSITE-ProRule" id="PRU00176"/>
    </source>
</evidence>
<feature type="compositionally biased region" description="Acidic residues" evidence="3">
    <location>
        <begin position="187"/>
        <end position="196"/>
    </location>
</feature>
<dbReference type="InterPro" id="IPR000504">
    <property type="entry name" value="RRM_dom"/>
</dbReference>
<dbReference type="SUPFAM" id="SSF54928">
    <property type="entry name" value="RNA-binding domain, RBD"/>
    <property type="match status" value="2"/>
</dbReference>
<evidence type="ECO:0000259" key="4">
    <source>
        <dbReference type="PROSITE" id="PS50102"/>
    </source>
</evidence>
<dbReference type="PANTHER" id="PTHR48025">
    <property type="entry name" value="OS02G0815200 PROTEIN"/>
    <property type="match status" value="1"/>
</dbReference>
<feature type="domain" description="RRM" evidence="4">
    <location>
        <begin position="210"/>
        <end position="288"/>
    </location>
</feature>
<evidence type="ECO:0000313" key="6">
    <source>
        <dbReference type="Proteomes" id="UP000054251"/>
    </source>
</evidence>
<dbReference type="SMART" id="SM00360">
    <property type="entry name" value="RRM"/>
    <property type="match status" value="2"/>
</dbReference>
<feature type="compositionally biased region" description="Acidic residues" evidence="3">
    <location>
        <begin position="160"/>
        <end position="176"/>
    </location>
</feature>
<dbReference type="PROSITE" id="PS50102">
    <property type="entry name" value="RRM"/>
    <property type="match status" value="2"/>
</dbReference>
<reference evidence="5 6" key="1">
    <citation type="submission" date="2015-11" db="EMBL/GenBank/DDBJ databases">
        <title>The genome of Debaryomyces fabryi.</title>
        <authorList>
            <person name="Tafer H."/>
            <person name="Lopandic K."/>
        </authorList>
    </citation>
    <scope>NUCLEOTIDE SEQUENCE [LARGE SCALE GENOMIC DNA]</scope>
    <source>
        <strain evidence="5 6">CBS 789</strain>
    </source>
</reference>
<dbReference type="InterPro" id="IPR012677">
    <property type="entry name" value="Nucleotide-bd_a/b_plait_sf"/>
</dbReference>
<feature type="domain" description="RRM" evidence="4">
    <location>
        <begin position="312"/>
        <end position="390"/>
    </location>
</feature>
<proteinExistence type="predicted"/>
<feature type="compositionally biased region" description="Low complexity" evidence="3">
    <location>
        <begin position="86"/>
        <end position="101"/>
    </location>
</feature>
<feature type="compositionally biased region" description="Acidic residues" evidence="3">
    <location>
        <begin position="65"/>
        <end position="75"/>
    </location>
</feature>
<feature type="compositionally biased region" description="Gly residues" evidence="3">
    <location>
        <begin position="399"/>
        <end position="421"/>
    </location>
</feature>
<gene>
    <name evidence="5" type="ORF">AC631_03627</name>
</gene>
<feature type="region of interest" description="Disordered" evidence="3">
    <location>
        <begin position="1"/>
        <end position="213"/>
    </location>
</feature>
<feature type="region of interest" description="Disordered" evidence="3">
    <location>
        <begin position="272"/>
        <end position="304"/>
    </location>
</feature>
<dbReference type="CDD" id="cd12447">
    <property type="entry name" value="RRM1_gar2"/>
    <property type="match status" value="1"/>
</dbReference>
<comment type="caution">
    <text evidence="5">The sequence shown here is derived from an EMBL/GenBank/DDBJ whole genome shotgun (WGS) entry which is preliminary data.</text>
</comment>
<feature type="region of interest" description="Disordered" evidence="3">
    <location>
        <begin position="387"/>
        <end position="446"/>
    </location>
</feature>
<dbReference type="GeneID" id="26840636"/>
<dbReference type="PANTHER" id="PTHR48025:SF1">
    <property type="entry name" value="RRM DOMAIN-CONTAINING PROTEIN"/>
    <property type="match status" value="1"/>
</dbReference>
<feature type="compositionally biased region" description="Basic and acidic residues" evidence="3">
    <location>
        <begin position="9"/>
        <end position="23"/>
    </location>
</feature>
<evidence type="ECO:0000256" key="1">
    <source>
        <dbReference type="ARBA" id="ARBA00022884"/>
    </source>
</evidence>
<dbReference type="EMBL" id="LMYN01000080">
    <property type="protein sequence ID" value="KSA00636.1"/>
    <property type="molecule type" value="Genomic_DNA"/>
</dbReference>
<dbReference type="FunFam" id="3.30.70.330:FF:000550">
    <property type="entry name" value="Nuclear localization sequence binding protein"/>
    <property type="match status" value="1"/>
</dbReference>
<dbReference type="InterPro" id="IPR035979">
    <property type="entry name" value="RBD_domain_sf"/>
</dbReference>
<dbReference type="AlphaFoldDB" id="A0A0V1PX46"/>
<feature type="compositionally biased region" description="Basic and acidic residues" evidence="3">
    <location>
        <begin position="177"/>
        <end position="186"/>
    </location>
</feature>
<feature type="compositionally biased region" description="Low complexity" evidence="3">
    <location>
        <begin position="135"/>
        <end position="159"/>
    </location>
</feature>
<name>A0A0V1PX46_9ASCO</name>
<evidence type="ECO:0000256" key="3">
    <source>
        <dbReference type="SAM" id="MobiDB-lite"/>
    </source>
</evidence>
<protein>
    <recommendedName>
        <fullName evidence="4">RRM domain-containing protein</fullName>
    </recommendedName>
</protein>
<organism evidence="5 6">
    <name type="scientific">Debaryomyces fabryi</name>
    <dbReference type="NCBI Taxonomy" id="58627"/>
    <lineage>
        <taxon>Eukaryota</taxon>
        <taxon>Fungi</taxon>
        <taxon>Dikarya</taxon>
        <taxon>Ascomycota</taxon>
        <taxon>Saccharomycotina</taxon>
        <taxon>Pichiomycetes</taxon>
        <taxon>Debaryomycetaceae</taxon>
        <taxon>Debaryomyces</taxon>
    </lineage>
</organism>
<dbReference type="Proteomes" id="UP000054251">
    <property type="component" value="Unassembled WGS sequence"/>
</dbReference>
<dbReference type="Pfam" id="PF00076">
    <property type="entry name" value="RRM_1"/>
    <property type="match status" value="2"/>
</dbReference>
<accession>A0A0V1PX46</accession>